<accession>A0A1H9X9Q2</accession>
<sequence>MRIIMGKARFYYKNANAPEPNKPNHIGATVLIFYKGKVLLESRADSNRWAFIGGGLLLNETLMDCVIRETMEETGIQLQNSDIVFKKLFDDPSIIIEYPDGNIFRSIMAVYQTNLINMPELQCSNESNELKFFSPDELKNIKIVETHIPILNEFFSDIFIG</sequence>
<dbReference type="AlphaFoldDB" id="A0A1H9X9Q2"/>
<dbReference type="SUPFAM" id="SSF55811">
    <property type="entry name" value="Nudix"/>
    <property type="match status" value="1"/>
</dbReference>
<dbReference type="Pfam" id="PF00293">
    <property type="entry name" value="NUDIX"/>
    <property type="match status" value="1"/>
</dbReference>
<keyword evidence="2" id="KW-0378">Hydrolase</keyword>
<dbReference type="PANTHER" id="PTHR43046">
    <property type="entry name" value="GDP-MANNOSE MANNOSYL HYDROLASE"/>
    <property type="match status" value="1"/>
</dbReference>
<name>A0A1H9X9Q2_BUTFI</name>
<dbReference type="GO" id="GO:0016787">
    <property type="term" value="F:hydrolase activity"/>
    <property type="evidence" value="ECO:0007669"/>
    <property type="project" value="UniProtKB-KW"/>
</dbReference>
<dbReference type="PANTHER" id="PTHR43046:SF2">
    <property type="entry name" value="8-OXO-DGTP DIPHOSPHATASE-RELATED"/>
    <property type="match status" value="1"/>
</dbReference>
<evidence type="ECO:0000313" key="5">
    <source>
        <dbReference type="Proteomes" id="UP000182584"/>
    </source>
</evidence>
<gene>
    <name evidence="4" type="ORF">SAMN04487884_1508</name>
</gene>
<proteinExistence type="predicted"/>
<evidence type="ECO:0000259" key="3">
    <source>
        <dbReference type="PROSITE" id="PS51462"/>
    </source>
</evidence>
<evidence type="ECO:0000313" key="4">
    <source>
        <dbReference type="EMBL" id="SES42781.1"/>
    </source>
</evidence>
<dbReference type="InterPro" id="IPR015797">
    <property type="entry name" value="NUDIX_hydrolase-like_dom_sf"/>
</dbReference>
<organism evidence="4 5">
    <name type="scientific">Butyrivibrio fibrisolvens</name>
    <dbReference type="NCBI Taxonomy" id="831"/>
    <lineage>
        <taxon>Bacteria</taxon>
        <taxon>Bacillati</taxon>
        <taxon>Bacillota</taxon>
        <taxon>Clostridia</taxon>
        <taxon>Lachnospirales</taxon>
        <taxon>Lachnospiraceae</taxon>
        <taxon>Butyrivibrio</taxon>
    </lineage>
</organism>
<dbReference type="Gene3D" id="3.90.79.10">
    <property type="entry name" value="Nucleoside Triphosphate Pyrophosphohydrolase"/>
    <property type="match status" value="1"/>
</dbReference>
<dbReference type="PROSITE" id="PS51462">
    <property type="entry name" value="NUDIX"/>
    <property type="match status" value="1"/>
</dbReference>
<evidence type="ECO:0000256" key="2">
    <source>
        <dbReference type="ARBA" id="ARBA00022801"/>
    </source>
</evidence>
<dbReference type="InterPro" id="IPR020084">
    <property type="entry name" value="NUDIX_hydrolase_CS"/>
</dbReference>
<dbReference type="PROSITE" id="PS00893">
    <property type="entry name" value="NUDIX_BOX"/>
    <property type="match status" value="1"/>
</dbReference>
<protein>
    <submittedName>
        <fullName evidence="4">ADP-ribose pyrophosphatase YjhB, NUDIX family</fullName>
    </submittedName>
</protein>
<feature type="domain" description="Nudix hydrolase" evidence="3">
    <location>
        <begin position="23"/>
        <end position="156"/>
    </location>
</feature>
<comment type="cofactor">
    <cofactor evidence="1">
        <name>Mg(2+)</name>
        <dbReference type="ChEBI" id="CHEBI:18420"/>
    </cofactor>
</comment>
<dbReference type="Proteomes" id="UP000182584">
    <property type="component" value="Unassembled WGS sequence"/>
</dbReference>
<reference evidence="4 5" key="1">
    <citation type="submission" date="2016-10" db="EMBL/GenBank/DDBJ databases">
        <authorList>
            <person name="de Groot N.N."/>
        </authorList>
    </citation>
    <scope>NUCLEOTIDE SEQUENCE [LARGE SCALE GENOMIC DNA]</scope>
    <source>
        <strain evidence="4 5">AR40</strain>
    </source>
</reference>
<dbReference type="InterPro" id="IPR000086">
    <property type="entry name" value="NUDIX_hydrolase_dom"/>
</dbReference>
<evidence type="ECO:0000256" key="1">
    <source>
        <dbReference type="ARBA" id="ARBA00001946"/>
    </source>
</evidence>
<dbReference type="EMBL" id="FOGJ01000050">
    <property type="protein sequence ID" value="SES42781.1"/>
    <property type="molecule type" value="Genomic_DNA"/>
</dbReference>